<feature type="transmembrane region" description="Helical" evidence="1">
    <location>
        <begin position="111"/>
        <end position="132"/>
    </location>
</feature>
<reference evidence="2 3" key="1">
    <citation type="submission" date="2024-06" db="EMBL/GenBank/DDBJ databases">
        <authorList>
            <person name="Kaempfer P."/>
            <person name="Viver T."/>
        </authorList>
    </citation>
    <scope>NUCLEOTIDE SEQUENCE [LARGE SCALE GENOMIC DNA]</scope>
    <source>
        <strain evidence="2 3">ST-119</strain>
    </source>
</reference>
<dbReference type="RefSeq" id="WP_408084485.1">
    <property type="nucleotide sequence ID" value="NZ_JBELPZ010000005.1"/>
</dbReference>
<feature type="transmembrane region" description="Helical" evidence="1">
    <location>
        <begin position="144"/>
        <end position="162"/>
    </location>
</feature>
<comment type="caution">
    <text evidence="2">The sequence shown here is derived from an EMBL/GenBank/DDBJ whole genome shotgun (WGS) entry which is preliminary data.</text>
</comment>
<dbReference type="Proteomes" id="UP001629156">
    <property type="component" value="Unassembled WGS sequence"/>
</dbReference>
<feature type="transmembrane region" description="Helical" evidence="1">
    <location>
        <begin position="15"/>
        <end position="38"/>
    </location>
</feature>
<dbReference type="EMBL" id="JBELPZ010000005">
    <property type="protein sequence ID" value="MFL9844233.1"/>
    <property type="molecule type" value="Genomic_DNA"/>
</dbReference>
<name>A0ABW8YYT2_9FLAO</name>
<evidence type="ECO:0000313" key="3">
    <source>
        <dbReference type="Proteomes" id="UP001629156"/>
    </source>
</evidence>
<keyword evidence="3" id="KW-1185">Reference proteome</keyword>
<protein>
    <submittedName>
        <fullName evidence="2">Uncharacterized protein</fullName>
    </submittedName>
</protein>
<keyword evidence="1" id="KW-1133">Transmembrane helix</keyword>
<proteinExistence type="predicted"/>
<keyword evidence="1" id="KW-0472">Membrane</keyword>
<keyword evidence="1" id="KW-0812">Transmembrane</keyword>
<gene>
    <name evidence="2" type="ORF">ABS766_07365</name>
</gene>
<accession>A0ABW8YYT2</accession>
<evidence type="ECO:0000313" key="2">
    <source>
        <dbReference type="EMBL" id="MFL9844233.1"/>
    </source>
</evidence>
<organism evidence="2 3">
    <name type="scientific">Flavobacterium rhizosphaerae</name>
    <dbReference type="NCBI Taxonomy" id="3163298"/>
    <lineage>
        <taxon>Bacteria</taxon>
        <taxon>Pseudomonadati</taxon>
        <taxon>Bacteroidota</taxon>
        <taxon>Flavobacteriia</taxon>
        <taxon>Flavobacteriales</taxon>
        <taxon>Flavobacteriaceae</taxon>
        <taxon>Flavobacterium</taxon>
    </lineage>
</organism>
<evidence type="ECO:0000256" key="1">
    <source>
        <dbReference type="SAM" id="Phobius"/>
    </source>
</evidence>
<sequence>MEPVIDTPIGKKENYLVIARVLFISFFIASLLIIVLNLNFIDIYMDIYFGNLKSELLKQFLYGSLGATIACSIFLSKDKEINELESLKSNPNYEILRYPTKEDIHLYIQRIISSGILGVVGVLVLLAGFGYLDISPEKINMKHKILFALSSFLIGVFQSKFYDNLQSIMENIFKKK</sequence>